<proteinExistence type="predicted"/>
<dbReference type="PATRIC" id="fig|453.4.peg.1229"/>
<dbReference type="Proteomes" id="UP000054698">
    <property type="component" value="Unassembled WGS sequence"/>
</dbReference>
<dbReference type="SMART" id="SM00871">
    <property type="entry name" value="AraC_E_bind"/>
    <property type="match status" value="1"/>
</dbReference>
<feature type="domain" description="AraC effector-binding" evidence="1">
    <location>
        <begin position="4"/>
        <end position="157"/>
    </location>
</feature>
<dbReference type="InterPro" id="IPR053182">
    <property type="entry name" value="YobU-like_regulator"/>
</dbReference>
<name>A0A0W0U196_9GAMM</name>
<keyword evidence="4" id="KW-1185">Reference proteome</keyword>
<dbReference type="AlphaFoldDB" id="A0A0W0U196"/>
<dbReference type="SUPFAM" id="SSF55136">
    <property type="entry name" value="Probable bacterial effector-binding domain"/>
    <property type="match status" value="1"/>
</dbReference>
<evidence type="ECO:0000259" key="1">
    <source>
        <dbReference type="SMART" id="SM00871"/>
    </source>
</evidence>
<organism evidence="2 4">
    <name type="scientific">Legionella feeleii</name>
    <dbReference type="NCBI Taxonomy" id="453"/>
    <lineage>
        <taxon>Bacteria</taxon>
        <taxon>Pseudomonadati</taxon>
        <taxon>Pseudomonadota</taxon>
        <taxon>Gammaproteobacteria</taxon>
        <taxon>Legionellales</taxon>
        <taxon>Legionellaceae</taxon>
        <taxon>Legionella</taxon>
    </lineage>
</organism>
<evidence type="ECO:0000313" key="2">
    <source>
        <dbReference type="EMBL" id="KTD01537.1"/>
    </source>
</evidence>
<accession>A0A0W0U196</accession>
<dbReference type="InterPro" id="IPR010499">
    <property type="entry name" value="AraC_E-bd"/>
</dbReference>
<dbReference type="STRING" id="453.Lfee_1141"/>
<protein>
    <submittedName>
        <fullName evidence="2 3">Transcription activator</fullName>
    </submittedName>
</protein>
<evidence type="ECO:0000313" key="4">
    <source>
        <dbReference type="Proteomes" id="UP000054698"/>
    </source>
</evidence>
<evidence type="ECO:0000313" key="5">
    <source>
        <dbReference type="Proteomes" id="UP000251942"/>
    </source>
</evidence>
<gene>
    <name evidence="2" type="ORF">Lfee_1141</name>
    <name evidence="3" type="ORF">NCTC12022_00153</name>
</gene>
<dbReference type="OrthoDB" id="3173400at2"/>
<reference evidence="3 5" key="2">
    <citation type="submission" date="2018-06" db="EMBL/GenBank/DDBJ databases">
        <authorList>
            <consortium name="Pathogen Informatics"/>
            <person name="Doyle S."/>
        </authorList>
    </citation>
    <scope>NUCLEOTIDE SEQUENCE [LARGE SCALE GENOMIC DNA]</scope>
    <source>
        <strain evidence="3 5">NCTC12022</strain>
    </source>
</reference>
<dbReference type="InterPro" id="IPR011256">
    <property type="entry name" value="Reg_factor_effector_dom_sf"/>
</dbReference>
<dbReference type="EMBL" id="LNYB01000031">
    <property type="protein sequence ID" value="KTD01537.1"/>
    <property type="molecule type" value="Genomic_DNA"/>
</dbReference>
<evidence type="ECO:0000313" key="3">
    <source>
        <dbReference type="EMBL" id="SPX59332.1"/>
    </source>
</evidence>
<dbReference type="Gene3D" id="3.20.80.10">
    <property type="entry name" value="Regulatory factor, effector binding domain"/>
    <property type="match status" value="1"/>
</dbReference>
<dbReference type="RefSeq" id="WP_058444768.1">
    <property type="nucleotide sequence ID" value="NZ_CAAAHT010000030.1"/>
</dbReference>
<dbReference type="Pfam" id="PF14526">
    <property type="entry name" value="Cass2"/>
    <property type="match status" value="1"/>
</dbReference>
<dbReference type="PANTHER" id="PTHR36444">
    <property type="entry name" value="TRANSCRIPTIONAL REGULATOR PROTEIN YOBU-RELATED"/>
    <property type="match status" value="1"/>
</dbReference>
<dbReference type="EMBL" id="UASS01000001">
    <property type="protein sequence ID" value="SPX59332.1"/>
    <property type="molecule type" value="Genomic_DNA"/>
</dbReference>
<dbReference type="InterPro" id="IPR029441">
    <property type="entry name" value="Cass2"/>
</dbReference>
<sequence length="157" mass="18445">MSDKEPYLTHVQNFIVSGLSVRTKNDYEFDPQQAKLPKLWEQFYNQDIVKKFLQEQSDLPLFGVYSNYEADFTGSYTVTAGIEMKSKLLLPEFNSVTIETGNYLVFENRGPMPQAIIKTWQEVWQYFSSIRPFRRTYITDFEIYKTPEECAVYIGVD</sequence>
<dbReference type="Proteomes" id="UP000251942">
    <property type="component" value="Unassembled WGS sequence"/>
</dbReference>
<dbReference type="PANTHER" id="PTHR36444:SF2">
    <property type="entry name" value="TRANSCRIPTIONAL REGULATOR PROTEIN YOBU-RELATED"/>
    <property type="match status" value="1"/>
</dbReference>
<reference evidence="2 4" key="1">
    <citation type="submission" date="2015-11" db="EMBL/GenBank/DDBJ databases">
        <title>Genomic analysis of 38 Legionella species identifies large and diverse effector repertoires.</title>
        <authorList>
            <person name="Burstein D."/>
            <person name="Amaro F."/>
            <person name="Zusman T."/>
            <person name="Lifshitz Z."/>
            <person name="Cohen O."/>
            <person name="Gilbert J.A."/>
            <person name="Pupko T."/>
            <person name="Shuman H.A."/>
            <person name="Segal G."/>
        </authorList>
    </citation>
    <scope>NUCLEOTIDE SEQUENCE [LARGE SCALE GENOMIC DNA]</scope>
    <source>
        <strain evidence="2 4">WO-44C</strain>
    </source>
</reference>